<sequence length="92" mass="11184">MSLLRLCTLFPLLCFCWLYLLYICAIRFFRNDTYTYVLSNVKEYEISSGLLYILVKCVIKLRAENVRILWAFYVIPMYRHTIYPYLEVKQCM</sequence>
<evidence type="ECO:0000313" key="1">
    <source>
        <dbReference type="EMBL" id="CAB3231233.1"/>
    </source>
</evidence>
<comment type="caution">
    <text evidence="1">The sequence shown here is derived from an EMBL/GenBank/DDBJ whole genome shotgun (WGS) entry which is preliminary data.</text>
</comment>
<reference evidence="1 2" key="1">
    <citation type="submission" date="2020-04" db="EMBL/GenBank/DDBJ databases">
        <authorList>
            <person name="Wallbank WR R."/>
            <person name="Pardo Diaz C."/>
            <person name="Kozak K."/>
            <person name="Martin S."/>
            <person name="Jiggins C."/>
            <person name="Moest M."/>
            <person name="Warren A I."/>
            <person name="Byers J.R.P. K."/>
            <person name="Montejo-Kovacevich G."/>
            <person name="Yen C E."/>
        </authorList>
    </citation>
    <scope>NUCLEOTIDE SEQUENCE [LARGE SCALE GENOMIC DNA]</scope>
</reference>
<name>A0A8S0ZFX6_ARCPL</name>
<protein>
    <submittedName>
        <fullName evidence="1">Uncharacterized protein</fullName>
    </submittedName>
</protein>
<dbReference type="Proteomes" id="UP000494256">
    <property type="component" value="Unassembled WGS sequence"/>
</dbReference>
<organism evidence="1 2">
    <name type="scientific">Arctia plantaginis</name>
    <name type="common">Wood tiger moth</name>
    <name type="synonym">Phalaena plantaginis</name>
    <dbReference type="NCBI Taxonomy" id="874455"/>
    <lineage>
        <taxon>Eukaryota</taxon>
        <taxon>Metazoa</taxon>
        <taxon>Ecdysozoa</taxon>
        <taxon>Arthropoda</taxon>
        <taxon>Hexapoda</taxon>
        <taxon>Insecta</taxon>
        <taxon>Pterygota</taxon>
        <taxon>Neoptera</taxon>
        <taxon>Endopterygota</taxon>
        <taxon>Lepidoptera</taxon>
        <taxon>Glossata</taxon>
        <taxon>Ditrysia</taxon>
        <taxon>Noctuoidea</taxon>
        <taxon>Erebidae</taxon>
        <taxon>Arctiinae</taxon>
        <taxon>Arctia</taxon>
    </lineage>
</organism>
<evidence type="ECO:0000313" key="2">
    <source>
        <dbReference type="Proteomes" id="UP000494256"/>
    </source>
</evidence>
<dbReference type="OrthoDB" id="8113025at2759"/>
<gene>
    <name evidence="1" type="ORF">APLA_LOCUS5072</name>
</gene>
<dbReference type="EMBL" id="CADEBD010000288">
    <property type="protein sequence ID" value="CAB3231233.1"/>
    <property type="molecule type" value="Genomic_DNA"/>
</dbReference>
<proteinExistence type="predicted"/>
<accession>A0A8S0ZFX6</accession>
<dbReference type="AlphaFoldDB" id="A0A8S0ZFX6"/>